<name>U6GW85_EIMAC</name>
<dbReference type="OrthoDB" id="371459at2759"/>
<evidence type="ECO:0000313" key="1">
    <source>
        <dbReference type="EMBL" id="CDI84460.1"/>
    </source>
</evidence>
<dbReference type="VEuPathDB" id="ToxoDB:EAH_00052700"/>
<dbReference type="AlphaFoldDB" id="U6GW85"/>
<reference evidence="1" key="2">
    <citation type="submission" date="2013-10" db="EMBL/GenBank/DDBJ databases">
        <authorList>
            <person name="Aslett M."/>
        </authorList>
    </citation>
    <scope>NUCLEOTIDE SEQUENCE</scope>
    <source>
        <strain evidence="1">Houghton</strain>
    </source>
</reference>
<keyword evidence="2" id="KW-1185">Reference proteome</keyword>
<gene>
    <name evidence="1" type="ORF">EAH_00052700</name>
</gene>
<dbReference type="EMBL" id="HG673684">
    <property type="protein sequence ID" value="CDI84460.1"/>
    <property type="molecule type" value="Genomic_DNA"/>
</dbReference>
<protein>
    <submittedName>
        <fullName evidence="1">Uncharacterized protein</fullName>
    </submittedName>
</protein>
<dbReference type="GeneID" id="25273340"/>
<proteinExistence type="predicted"/>
<organism evidence="1 2">
    <name type="scientific">Eimeria acervulina</name>
    <name type="common">Coccidian parasite</name>
    <dbReference type="NCBI Taxonomy" id="5801"/>
    <lineage>
        <taxon>Eukaryota</taxon>
        <taxon>Sar</taxon>
        <taxon>Alveolata</taxon>
        <taxon>Apicomplexa</taxon>
        <taxon>Conoidasida</taxon>
        <taxon>Coccidia</taxon>
        <taxon>Eucoccidiorida</taxon>
        <taxon>Eimeriorina</taxon>
        <taxon>Eimeriidae</taxon>
        <taxon>Eimeria</taxon>
    </lineage>
</organism>
<sequence length="538" mass="61198">MDGPGGGGNPFLHTCLARGDFMAFFAELPKTNNLFVRDRGGRTVMELAMQMTVELFQSCFSTSFPIDSTALGRGCCCSCAVCAHKRHRSMRDGEGENQKSYNCKNPMRIRYNEEYLSMYEQPRQMRINARSKPPVPSLPPKYKYVPAQYPQEWTPEASGLPCARQPRGPLDHSQEAGAAAFPLPSGALAAVPPPSLPQQYFYPCETEGDEALLQRGSRAALAQIQLENKMLQREVLVLVEDLCGGPICETMRARMKRLLQKLRSLILVMKRLGSCHLLRIKATEAAVQTELLQSKITYPFLYTALMHRAFKLYPQGPNGQVFDPLHPADGRRMVQFLVNYQLPGFELCLFLGNVMSLFSDFVSFFAEDDVSIWRPCREVQQFYLHMAFALDSVFLFKFIINFGQLFAAPADVFKWEDLLYVLMEHRDRFRPYFSALLASRLKSRVQKRLVAEGTAQEIRNKYPPEPVKYPCEERLLTRKVLGEYASLFSEEEAKEFSEMLKRWKYGAARQEGKATRGQTLRPSIATNAFITAPQAFWG</sequence>
<dbReference type="Proteomes" id="UP000018050">
    <property type="component" value="Unassembled WGS sequence"/>
</dbReference>
<accession>U6GW85</accession>
<dbReference type="RefSeq" id="XP_013246577.1">
    <property type="nucleotide sequence ID" value="XM_013391123.1"/>
</dbReference>
<evidence type="ECO:0000313" key="2">
    <source>
        <dbReference type="Proteomes" id="UP000018050"/>
    </source>
</evidence>
<dbReference type="OMA" id="YPCEERL"/>
<reference evidence="1" key="1">
    <citation type="submission" date="2013-10" db="EMBL/GenBank/DDBJ databases">
        <title>Genomic analysis of the causative agents of coccidiosis in chickens.</title>
        <authorList>
            <person name="Reid A.J."/>
            <person name="Blake D."/>
            <person name="Billington K."/>
            <person name="Browne H."/>
            <person name="Dunn M."/>
            <person name="Hung S."/>
            <person name="Kawahara F."/>
            <person name="Miranda-Saavedra D."/>
            <person name="Mourier T."/>
            <person name="Nagra H."/>
            <person name="Otto T.D."/>
            <person name="Rawlings N."/>
            <person name="Sanchez A."/>
            <person name="Sanders M."/>
            <person name="Subramaniam C."/>
            <person name="Tay Y."/>
            <person name="Dear P."/>
            <person name="Doerig C."/>
            <person name="Gruber A."/>
            <person name="Parkinson J."/>
            <person name="Shirley M."/>
            <person name="Wan K.L."/>
            <person name="Berriman M."/>
            <person name="Tomley F."/>
            <person name="Pain A."/>
        </authorList>
    </citation>
    <scope>NUCLEOTIDE SEQUENCE</scope>
    <source>
        <strain evidence="1">Houghton</strain>
    </source>
</reference>